<reference evidence="2" key="1">
    <citation type="journal article" date="2023" name="Front. Plant Sci.">
        <title>Chromosomal-level genome assembly of Melastoma candidum provides insights into trichome evolution.</title>
        <authorList>
            <person name="Zhong Y."/>
            <person name="Wu W."/>
            <person name="Sun C."/>
            <person name="Zou P."/>
            <person name="Liu Y."/>
            <person name="Dai S."/>
            <person name="Zhou R."/>
        </authorList>
    </citation>
    <scope>NUCLEOTIDE SEQUENCE [LARGE SCALE GENOMIC DNA]</scope>
</reference>
<sequence length="207" mass="23295">MDLPGLQELFSQYVQRLFAMGYFERSQFRQFYVAAVTNSGSSLESFSPIHRSMHLNLESMDLLGNSIIPNFQQLITFSEGFLQLATRGKAVFLPRLGACRVRDLIAPIIFYAGVRHQAGCVLYLKMLQSEFIVLSTCFQVICDMERAIMAHEVRFRKIHSSQDGLAETAVAVHPIPPESHCYGANSGRICCLLKHPRASKRVLLALL</sequence>
<dbReference type="EMBL" id="CM042889">
    <property type="protein sequence ID" value="KAI4319448.1"/>
    <property type="molecule type" value="Genomic_DNA"/>
</dbReference>
<keyword evidence="2" id="KW-1185">Reference proteome</keyword>
<name>A0ACB9M5X9_9MYRT</name>
<organism evidence="1 2">
    <name type="scientific">Melastoma candidum</name>
    <dbReference type="NCBI Taxonomy" id="119954"/>
    <lineage>
        <taxon>Eukaryota</taxon>
        <taxon>Viridiplantae</taxon>
        <taxon>Streptophyta</taxon>
        <taxon>Embryophyta</taxon>
        <taxon>Tracheophyta</taxon>
        <taxon>Spermatophyta</taxon>
        <taxon>Magnoliopsida</taxon>
        <taxon>eudicotyledons</taxon>
        <taxon>Gunneridae</taxon>
        <taxon>Pentapetalae</taxon>
        <taxon>rosids</taxon>
        <taxon>malvids</taxon>
        <taxon>Myrtales</taxon>
        <taxon>Melastomataceae</taxon>
        <taxon>Melastomatoideae</taxon>
        <taxon>Melastomateae</taxon>
        <taxon>Melastoma</taxon>
    </lineage>
</organism>
<proteinExistence type="predicted"/>
<evidence type="ECO:0000313" key="1">
    <source>
        <dbReference type="EMBL" id="KAI4319448.1"/>
    </source>
</evidence>
<comment type="caution">
    <text evidence="1">The sequence shown here is derived from an EMBL/GenBank/DDBJ whole genome shotgun (WGS) entry which is preliminary data.</text>
</comment>
<evidence type="ECO:0000313" key="2">
    <source>
        <dbReference type="Proteomes" id="UP001057402"/>
    </source>
</evidence>
<dbReference type="Proteomes" id="UP001057402">
    <property type="component" value="Chromosome 10"/>
</dbReference>
<protein>
    <submittedName>
        <fullName evidence="1">Uncharacterized protein</fullName>
    </submittedName>
</protein>
<gene>
    <name evidence="1" type="ORF">MLD38_033045</name>
</gene>
<accession>A0ACB9M5X9</accession>